<dbReference type="InterPro" id="IPR014189">
    <property type="entry name" value="Quinone_OxRdtase_PIG3"/>
</dbReference>
<sequence length="329" mass="34745">MRAVVIARIGGPEALEVRDVPRPEARGDRILVRVRAAGLNRADTLQSRGMYPAPPGDPADIPGLEFAGEVEEKGPDAIGPLRPGDRVFGIVGGGGLAEYVALPERMAVPIPENLDWAAASAVPEAFLTAFDAIDHQAELRSGEAVLIHAVGGGVGSAAVQIAKAMGCPTFGTARTAEKLERLKEYGLDVGIDTSAEDFVAVVRERTDGLGVPAIIDHVGGPYLANDLAALATRGRIVVVGLLGGRKAELDLAALLAKRARIVGTTLRARPIEQKIAVTRRFADRVVPWLARGLVRPIVDRAFPIDQVVEAARHVESNQGFGKVVLTMDP</sequence>
<dbReference type="InterPro" id="IPR036291">
    <property type="entry name" value="NAD(P)-bd_dom_sf"/>
</dbReference>
<protein>
    <submittedName>
        <fullName evidence="4">NAD(P)H-quinone oxidoreductase</fullName>
    </submittedName>
</protein>
<accession>A0A432MPG0</accession>
<dbReference type="InterPro" id="IPR011032">
    <property type="entry name" value="GroES-like_sf"/>
</dbReference>
<dbReference type="EMBL" id="RYZH01000005">
    <property type="protein sequence ID" value="RUL88986.1"/>
    <property type="molecule type" value="Genomic_DNA"/>
</dbReference>
<dbReference type="AlphaFoldDB" id="A0A432MPG0"/>
<name>A0A432MPG0_9BACT</name>
<dbReference type="CDD" id="cd05276">
    <property type="entry name" value="p53_inducible_oxidoreductase"/>
    <property type="match status" value="1"/>
</dbReference>
<dbReference type="OrthoDB" id="9787435at2"/>
<dbReference type="InterPro" id="IPR013149">
    <property type="entry name" value="ADH-like_C"/>
</dbReference>
<dbReference type="Gene3D" id="3.90.180.10">
    <property type="entry name" value="Medium-chain alcohol dehydrogenases, catalytic domain"/>
    <property type="match status" value="1"/>
</dbReference>
<keyword evidence="2" id="KW-0560">Oxidoreductase</keyword>
<evidence type="ECO:0000313" key="4">
    <source>
        <dbReference type="EMBL" id="RUL88986.1"/>
    </source>
</evidence>
<evidence type="ECO:0000313" key="5">
    <source>
        <dbReference type="Proteomes" id="UP000280296"/>
    </source>
</evidence>
<feature type="domain" description="Enoyl reductase (ER)" evidence="3">
    <location>
        <begin position="10"/>
        <end position="325"/>
    </location>
</feature>
<dbReference type="GO" id="GO:0016651">
    <property type="term" value="F:oxidoreductase activity, acting on NAD(P)H"/>
    <property type="evidence" value="ECO:0007669"/>
    <property type="project" value="TreeGrafter"/>
</dbReference>
<dbReference type="NCBIfam" id="TIGR02824">
    <property type="entry name" value="quinone_pig3"/>
    <property type="match status" value="1"/>
</dbReference>
<organism evidence="4 5">
    <name type="scientific">Tautonia sociabilis</name>
    <dbReference type="NCBI Taxonomy" id="2080755"/>
    <lineage>
        <taxon>Bacteria</taxon>
        <taxon>Pseudomonadati</taxon>
        <taxon>Planctomycetota</taxon>
        <taxon>Planctomycetia</taxon>
        <taxon>Isosphaerales</taxon>
        <taxon>Isosphaeraceae</taxon>
        <taxon>Tautonia</taxon>
    </lineage>
</organism>
<evidence type="ECO:0000256" key="2">
    <source>
        <dbReference type="ARBA" id="ARBA00023002"/>
    </source>
</evidence>
<dbReference type="Pfam" id="PF08240">
    <property type="entry name" value="ADH_N"/>
    <property type="match status" value="1"/>
</dbReference>
<dbReference type="InterPro" id="IPR013154">
    <property type="entry name" value="ADH-like_N"/>
</dbReference>
<dbReference type="InterPro" id="IPR020843">
    <property type="entry name" value="ER"/>
</dbReference>
<reference evidence="4 5" key="2">
    <citation type="submission" date="2019-01" db="EMBL/GenBank/DDBJ databases">
        <title>Tautonia sociabilis, a novel thermotolerant planctomycete of Isosphaeraceae family, isolated from a 4000 m deep subterranean habitat.</title>
        <authorList>
            <person name="Kovaleva O.L."/>
            <person name="Elcheninov A.G."/>
            <person name="Van Heerden E."/>
            <person name="Toshchakov S.V."/>
            <person name="Novikov A."/>
            <person name="Bonch-Osmolovskaya E.A."/>
            <person name="Kublanov I.V."/>
        </authorList>
    </citation>
    <scope>NUCLEOTIDE SEQUENCE [LARGE SCALE GENOMIC DNA]</scope>
    <source>
        <strain evidence="4 5">GM2012</strain>
    </source>
</reference>
<dbReference type="Gene3D" id="3.40.50.720">
    <property type="entry name" value="NAD(P)-binding Rossmann-like Domain"/>
    <property type="match status" value="1"/>
</dbReference>
<keyword evidence="1" id="KW-0521">NADP</keyword>
<dbReference type="Pfam" id="PF00107">
    <property type="entry name" value="ADH_zinc_N"/>
    <property type="match status" value="1"/>
</dbReference>
<dbReference type="SUPFAM" id="SSF50129">
    <property type="entry name" value="GroES-like"/>
    <property type="match status" value="1"/>
</dbReference>
<comment type="caution">
    <text evidence="4">The sequence shown here is derived from an EMBL/GenBank/DDBJ whole genome shotgun (WGS) entry which is preliminary data.</text>
</comment>
<gene>
    <name evidence="4" type="ORF">TsocGM_03750</name>
</gene>
<evidence type="ECO:0000256" key="1">
    <source>
        <dbReference type="ARBA" id="ARBA00022857"/>
    </source>
</evidence>
<evidence type="ECO:0000259" key="3">
    <source>
        <dbReference type="SMART" id="SM00829"/>
    </source>
</evidence>
<dbReference type="GO" id="GO:0070402">
    <property type="term" value="F:NADPH binding"/>
    <property type="evidence" value="ECO:0007669"/>
    <property type="project" value="TreeGrafter"/>
</dbReference>
<dbReference type="Proteomes" id="UP000280296">
    <property type="component" value="Unassembled WGS sequence"/>
</dbReference>
<dbReference type="PANTHER" id="PTHR48106:SF18">
    <property type="entry name" value="QUINONE OXIDOREDUCTASE PIG3"/>
    <property type="match status" value="1"/>
</dbReference>
<keyword evidence="5" id="KW-1185">Reference proteome</keyword>
<dbReference type="PANTHER" id="PTHR48106">
    <property type="entry name" value="QUINONE OXIDOREDUCTASE PIG3-RELATED"/>
    <property type="match status" value="1"/>
</dbReference>
<dbReference type="SUPFAM" id="SSF51735">
    <property type="entry name" value="NAD(P)-binding Rossmann-fold domains"/>
    <property type="match status" value="1"/>
</dbReference>
<dbReference type="SMART" id="SM00829">
    <property type="entry name" value="PKS_ER"/>
    <property type="match status" value="1"/>
</dbReference>
<proteinExistence type="predicted"/>
<dbReference type="RefSeq" id="WP_126723980.1">
    <property type="nucleotide sequence ID" value="NZ_RYZH01000005.1"/>
</dbReference>
<reference evidence="4 5" key="1">
    <citation type="submission" date="2018-12" db="EMBL/GenBank/DDBJ databases">
        <authorList>
            <person name="Toschakov S.V."/>
        </authorList>
    </citation>
    <scope>NUCLEOTIDE SEQUENCE [LARGE SCALE GENOMIC DNA]</scope>
    <source>
        <strain evidence="4 5">GM2012</strain>
    </source>
</reference>